<name>A0A7N9CPG7_MACFA</name>
<sequence>MAEGGRHISQGSRQDKRACPGKIPFIKPSDLVRLIHYYENSVGKARPHDSITSHRVPPTTHGNHGSYNSR</sequence>
<dbReference type="Ensembl" id="ENSMFAT00000086261.1">
    <property type="protein sequence ID" value="ENSMFAP00000052936.1"/>
    <property type="gene ID" value="ENSMFAG00000063235.1"/>
</dbReference>
<reference evidence="2" key="3">
    <citation type="submission" date="2025-09" db="UniProtKB">
        <authorList>
            <consortium name="Ensembl"/>
        </authorList>
    </citation>
    <scope>IDENTIFICATION</scope>
</reference>
<feature type="region of interest" description="Disordered" evidence="1">
    <location>
        <begin position="1"/>
        <end position="22"/>
    </location>
</feature>
<organism evidence="2 3">
    <name type="scientific">Macaca fascicularis</name>
    <name type="common">Crab-eating macaque</name>
    <name type="synonym">Cynomolgus monkey</name>
    <dbReference type="NCBI Taxonomy" id="9541"/>
    <lineage>
        <taxon>Eukaryota</taxon>
        <taxon>Metazoa</taxon>
        <taxon>Chordata</taxon>
        <taxon>Craniata</taxon>
        <taxon>Vertebrata</taxon>
        <taxon>Euteleostomi</taxon>
        <taxon>Mammalia</taxon>
        <taxon>Eutheria</taxon>
        <taxon>Euarchontoglires</taxon>
        <taxon>Primates</taxon>
        <taxon>Haplorrhini</taxon>
        <taxon>Catarrhini</taxon>
        <taxon>Cercopithecidae</taxon>
        <taxon>Cercopithecinae</taxon>
        <taxon>Macaca</taxon>
    </lineage>
</organism>
<keyword evidence="3" id="KW-1185">Reference proteome</keyword>
<reference evidence="2" key="2">
    <citation type="submission" date="2025-08" db="UniProtKB">
        <authorList>
            <consortium name="Ensembl"/>
        </authorList>
    </citation>
    <scope>IDENTIFICATION</scope>
</reference>
<dbReference type="GeneTree" id="ENSGT00910000147472"/>
<evidence type="ECO:0000313" key="2">
    <source>
        <dbReference type="Ensembl" id="ENSMFAP00000052936.1"/>
    </source>
</evidence>
<evidence type="ECO:0000256" key="1">
    <source>
        <dbReference type="SAM" id="MobiDB-lite"/>
    </source>
</evidence>
<proteinExistence type="predicted"/>
<evidence type="ECO:0000313" key="3">
    <source>
        <dbReference type="Proteomes" id="UP000233100"/>
    </source>
</evidence>
<feature type="compositionally biased region" description="Polar residues" evidence="1">
    <location>
        <begin position="60"/>
        <end position="70"/>
    </location>
</feature>
<reference evidence="2 3" key="1">
    <citation type="submission" date="2013-03" db="EMBL/GenBank/DDBJ databases">
        <authorList>
            <person name="Warren W."/>
            <person name="Wilson R.K."/>
        </authorList>
    </citation>
    <scope>NUCLEOTIDE SEQUENCE</scope>
</reference>
<dbReference type="AlphaFoldDB" id="A0A7N9CPG7"/>
<feature type="region of interest" description="Disordered" evidence="1">
    <location>
        <begin position="42"/>
        <end position="70"/>
    </location>
</feature>
<accession>A0A7N9CPG7</accession>
<dbReference type="Proteomes" id="UP000233100">
    <property type="component" value="Chromosome 4"/>
</dbReference>
<protein>
    <submittedName>
        <fullName evidence="2">Uncharacterized protein</fullName>
    </submittedName>
</protein>